<evidence type="ECO:0000256" key="2">
    <source>
        <dbReference type="ARBA" id="ARBA00023125"/>
    </source>
</evidence>
<dbReference type="GO" id="GO:0003677">
    <property type="term" value="F:DNA binding"/>
    <property type="evidence" value="ECO:0007669"/>
    <property type="project" value="UniProtKB-KW"/>
</dbReference>
<organism evidence="3">
    <name type="scientific">Siphoviridae sp. ctkBO7</name>
    <dbReference type="NCBI Taxonomy" id="2826441"/>
    <lineage>
        <taxon>Viruses</taxon>
        <taxon>Duplodnaviria</taxon>
        <taxon>Heunggongvirae</taxon>
        <taxon>Uroviricota</taxon>
        <taxon>Caudoviricetes</taxon>
    </lineage>
</organism>
<reference evidence="3" key="1">
    <citation type="journal article" date="2021" name="Proc. Natl. Acad. Sci. U.S.A.">
        <title>A Catalog of Tens of Thousands of Viruses from Human Metagenomes Reveals Hidden Associations with Chronic Diseases.</title>
        <authorList>
            <person name="Tisza M.J."/>
            <person name="Buck C.B."/>
        </authorList>
    </citation>
    <scope>NUCLEOTIDE SEQUENCE</scope>
    <source>
        <strain evidence="3">CtkBO7</strain>
    </source>
</reference>
<dbReference type="EMBL" id="BK015098">
    <property type="protein sequence ID" value="DAD90909.1"/>
    <property type="molecule type" value="Genomic_DNA"/>
</dbReference>
<dbReference type="Gene3D" id="3.90.220.20">
    <property type="entry name" value="DNA methylase specificity domains"/>
    <property type="match status" value="1"/>
</dbReference>
<name>A0A8S5N812_9CAUD</name>
<proteinExistence type="predicted"/>
<accession>A0A8S5N812</accession>
<sequence>MSIKEDLYSFAGVKQHSEFEMWLRSILFDREKREDFYRSIVQTDWGKNVGEDSFKGYFEEYAAERKANKQDYTPESIAILTALITRNNAENMRRCDYSAIDPTAGTGSLIIRRWWDDCLQTTIFKYRPHDFFYYCEEMADNAIPYLLHNLALRGMNCIVVHGDCLEREIKNIYFVQNAQDDCMTFSSINVMPRNDLVTQEFNVRKWVGEAIDHIEDDPESVRHVPGGEMTHKGIQENTDYEKNVKPYIKEHTAMLSDIAEIERAKAKKVYPSGTIIIQMSATRGQIGMLTSSGEVMTHYAAIQFIEGFNPEYMFYYLKHTAHRHFRRVQEGLNLTLENIETIPISNWVMWLGLGVTPC</sequence>
<keyword evidence="2" id="KW-0238">DNA-binding</keyword>
<evidence type="ECO:0000256" key="1">
    <source>
        <dbReference type="ARBA" id="ARBA00022747"/>
    </source>
</evidence>
<keyword evidence="1" id="KW-0680">Restriction system</keyword>
<protein>
    <recommendedName>
        <fullName evidence="4">DNA methylase adenine-specific domain-containing protein</fullName>
    </recommendedName>
</protein>
<dbReference type="InterPro" id="IPR029063">
    <property type="entry name" value="SAM-dependent_MTases_sf"/>
</dbReference>
<dbReference type="SUPFAM" id="SSF53335">
    <property type="entry name" value="S-adenosyl-L-methionine-dependent methyltransferases"/>
    <property type="match status" value="1"/>
</dbReference>
<dbReference type="GO" id="GO:0009307">
    <property type="term" value="P:DNA restriction-modification system"/>
    <property type="evidence" value="ECO:0007669"/>
    <property type="project" value="UniProtKB-KW"/>
</dbReference>
<dbReference type="InterPro" id="IPR044946">
    <property type="entry name" value="Restrct_endonuc_typeI_TRD_sf"/>
</dbReference>
<evidence type="ECO:0008006" key="4">
    <source>
        <dbReference type="Google" id="ProtNLM"/>
    </source>
</evidence>
<evidence type="ECO:0000313" key="3">
    <source>
        <dbReference type="EMBL" id="DAD90909.1"/>
    </source>
</evidence>
<dbReference type="SUPFAM" id="SSF116734">
    <property type="entry name" value="DNA methylase specificity domain"/>
    <property type="match status" value="1"/>
</dbReference>